<gene>
    <name evidence="2" type="ORF">FZEAL_4819</name>
</gene>
<comment type="caution">
    <text evidence="2">The sequence shown here is derived from an EMBL/GenBank/DDBJ whole genome shotgun (WGS) entry which is preliminary data.</text>
</comment>
<keyword evidence="3" id="KW-1185">Reference proteome</keyword>
<dbReference type="EMBL" id="JABEYC010000333">
    <property type="protein sequence ID" value="KAF4978859.1"/>
    <property type="molecule type" value="Genomic_DNA"/>
</dbReference>
<feature type="signal peptide" evidence="1">
    <location>
        <begin position="1"/>
        <end position="20"/>
    </location>
</feature>
<feature type="chain" id="PRO_5034238926" evidence="1">
    <location>
        <begin position="21"/>
        <end position="556"/>
    </location>
</feature>
<protein>
    <submittedName>
        <fullName evidence="2">Uncharacterized protein</fullName>
    </submittedName>
</protein>
<dbReference type="OrthoDB" id="2590365at2759"/>
<keyword evidence="1" id="KW-0732">Signal</keyword>
<reference evidence="2" key="1">
    <citation type="journal article" date="2020" name="BMC Genomics">
        <title>Correction to: Identification and distribution of gene clusters required for synthesis of sphingolipid metabolism inhibitors in diverse species of the filamentous fungus Fusarium.</title>
        <authorList>
            <person name="Kim H.S."/>
            <person name="Lohmar J.M."/>
            <person name="Busman M."/>
            <person name="Brown D.W."/>
            <person name="Naumann T.A."/>
            <person name="Divon H.H."/>
            <person name="Lysoe E."/>
            <person name="Uhlig S."/>
            <person name="Proctor R.H."/>
        </authorList>
    </citation>
    <scope>NUCLEOTIDE SEQUENCE</scope>
    <source>
        <strain evidence="2">NRRL 22465</strain>
    </source>
</reference>
<dbReference type="Proteomes" id="UP000635477">
    <property type="component" value="Unassembled WGS sequence"/>
</dbReference>
<dbReference type="AlphaFoldDB" id="A0A8H4XKF3"/>
<evidence type="ECO:0000256" key="1">
    <source>
        <dbReference type="SAM" id="SignalP"/>
    </source>
</evidence>
<name>A0A8H4XKF3_9HYPO</name>
<organism evidence="2 3">
    <name type="scientific">Fusarium zealandicum</name>
    <dbReference type="NCBI Taxonomy" id="1053134"/>
    <lineage>
        <taxon>Eukaryota</taxon>
        <taxon>Fungi</taxon>
        <taxon>Dikarya</taxon>
        <taxon>Ascomycota</taxon>
        <taxon>Pezizomycotina</taxon>
        <taxon>Sordariomycetes</taxon>
        <taxon>Hypocreomycetidae</taxon>
        <taxon>Hypocreales</taxon>
        <taxon>Nectriaceae</taxon>
        <taxon>Fusarium</taxon>
        <taxon>Fusarium staphyleae species complex</taxon>
    </lineage>
</organism>
<sequence length="556" mass="59615">MRFSPLLVAPLVLLSQLVSGAQLEQPMEEICAGVPGIDGCKGSLNFPTSCMADEKGQQLDSCKTKNTFKYPCPTWSNPTKLCDGETCVPGFVDKDVDYPCGIAIATKPANTCQTIRDKLGSAGSVFISSVAVMCDCLPKMVAYGASGVTRSLLTPSSSLASGSGMSTSFLKLQNCFVDNLFDIADDRDEVYANELTNKDGAIFFTAAEITLAIYEKLAMVVGSCLSPVSCNPSAVSSFFKDYLGSSALSLTMQLAKLVDAWIGIFGSMKGKIEIIRSASETLPTPLATVAGRVTTVKKTVCLGRLCSGLGVSGFMKKVAKALENAQALQSIRDAADTAASAAPELITEAQKTIATAKTIPDAGFFMNLIKSGVLRKPEDIPKAIPIVQKFPKSVAQMKDIVAPIDQLVSGYETLTADAQAAIKDVINFSWTPYAKELNADASGKLKKGLTEIQSLFKAQLNEPVTDLAAGIKALKDSLADFPVNKDNFAFDIGMTTYNRWSYVTVDAPCSKKLSKTFQLGGFKKTFNYVQIYSCPWGPQEITWPDHLVPYVKIQMS</sequence>
<evidence type="ECO:0000313" key="3">
    <source>
        <dbReference type="Proteomes" id="UP000635477"/>
    </source>
</evidence>
<proteinExistence type="predicted"/>
<reference evidence="2" key="2">
    <citation type="submission" date="2020-05" db="EMBL/GenBank/DDBJ databases">
        <authorList>
            <person name="Kim H.-S."/>
            <person name="Proctor R.H."/>
            <person name="Brown D.W."/>
        </authorList>
    </citation>
    <scope>NUCLEOTIDE SEQUENCE</scope>
    <source>
        <strain evidence="2">NRRL 22465</strain>
    </source>
</reference>
<evidence type="ECO:0000313" key="2">
    <source>
        <dbReference type="EMBL" id="KAF4978859.1"/>
    </source>
</evidence>
<accession>A0A8H4XKF3</accession>